<protein>
    <submittedName>
        <fullName evidence="1">DUF72 domain-containing protein</fullName>
    </submittedName>
</protein>
<organism evidence="1 2">
    <name type="scientific">Shewanella algicola</name>
    <dbReference type="NCBI Taxonomy" id="640633"/>
    <lineage>
        <taxon>Bacteria</taxon>
        <taxon>Pseudomonadati</taxon>
        <taxon>Pseudomonadota</taxon>
        <taxon>Gammaproteobacteria</taxon>
        <taxon>Alteromonadales</taxon>
        <taxon>Shewanellaceae</taxon>
        <taxon>Shewanella</taxon>
    </lineage>
</organism>
<keyword evidence="2" id="KW-1185">Reference proteome</keyword>
<gene>
    <name evidence="1" type="ORF">L2749_20175</name>
</gene>
<evidence type="ECO:0000313" key="1">
    <source>
        <dbReference type="EMBL" id="MCL1107534.1"/>
    </source>
</evidence>
<name>A0A9X1ZB59_9GAMM</name>
<accession>A0A9X1ZB59</accession>
<dbReference type="RefSeq" id="WP_188926975.1">
    <property type="nucleotide sequence ID" value="NZ_BMQI01000067.1"/>
</dbReference>
<comment type="caution">
    <text evidence="1">The sequence shown here is derived from an EMBL/GenBank/DDBJ whole genome shotgun (WGS) entry which is preliminary data.</text>
</comment>
<dbReference type="SUPFAM" id="SSF117396">
    <property type="entry name" value="TM1631-like"/>
    <property type="match status" value="1"/>
</dbReference>
<dbReference type="InterPro" id="IPR002763">
    <property type="entry name" value="DUF72"/>
</dbReference>
<sequence>MWSQNHWQHTVYGHNDPSQRLARYAEIFNTVEGNTTFYATPSLQQAQIWRDVVNDNFRFTFKLPKLITHELMLQDANIAVQQFFSAMAPLIDVTGMWKIQLPASFGPQHLPVLAQFLTQVPQGLTYGVEVRHQAFFAKGDAERDLNRLLINYQCNRIIMDTRPVFAAPPTTAAVIDAHQKKPKVPVHAIATAQHPVVRFIGHPQAESNVNFFQNWLKQLPLWVAEGKQPYVFIHTPDNHDAPQLAVDLYRLLQQQVMHTPTPLSDINLLAQHQDATAQMGLDL</sequence>
<dbReference type="EMBL" id="JAKILJ010000066">
    <property type="protein sequence ID" value="MCL1107534.1"/>
    <property type="molecule type" value="Genomic_DNA"/>
</dbReference>
<dbReference type="PANTHER" id="PTHR30348:SF9">
    <property type="entry name" value="UPF0759 PROTEIN YECE"/>
    <property type="match status" value="1"/>
</dbReference>
<proteinExistence type="predicted"/>
<reference evidence="1" key="1">
    <citation type="submission" date="2022-01" db="EMBL/GenBank/DDBJ databases">
        <title>Whole genome-based taxonomy of the Shewanellaceae.</title>
        <authorList>
            <person name="Martin-Rodriguez A.J."/>
        </authorList>
    </citation>
    <scope>NUCLEOTIDE SEQUENCE</scope>
    <source>
        <strain evidence="1">DSM 23803</strain>
    </source>
</reference>
<evidence type="ECO:0000313" key="2">
    <source>
        <dbReference type="Proteomes" id="UP001139408"/>
    </source>
</evidence>
<dbReference type="Gene3D" id="3.20.20.410">
    <property type="entry name" value="Protein of unknown function UPF0759"/>
    <property type="match status" value="1"/>
</dbReference>
<dbReference type="Proteomes" id="UP001139408">
    <property type="component" value="Unassembled WGS sequence"/>
</dbReference>
<dbReference type="PANTHER" id="PTHR30348">
    <property type="entry name" value="UNCHARACTERIZED PROTEIN YECE"/>
    <property type="match status" value="1"/>
</dbReference>
<dbReference type="Pfam" id="PF01904">
    <property type="entry name" value="DUF72"/>
    <property type="match status" value="1"/>
</dbReference>
<dbReference type="AlphaFoldDB" id="A0A9X1ZB59"/>
<dbReference type="InterPro" id="IPR036520">
    <property type="entry name" value="UPF0759_sf"/>
</dbReference>